<evidence type="ECO:0000259" key="3">
    <source>
        <dbReference type="Pfam" id="PF13193"/>
    </source>
</evidence>
<dbReference type="Pfam" id="PF00501">
    <property type="entry name" value="AMP-binding"/>
    <property type="match status" value="1"/>
</dbReference>
<dbReference type="PANTHER" id="PTHR43201">
    <property type="entry name" value="ACYL-COA SYNTHETASE"/>
    <property type="match status" value="1"/>
</dbReference>
<dbReference type="InterPro" id="IPR025110">
    <property type="entry name" value="AMP-bd_C"/>
</dbReference>
<protein>
    <submittedName>
        <fullName evidence="4">Acyl-CoA synthetase</fullName>
    </submittedName>
</protein>
<evidence type="ECO:0000256" key="1">
    <source>
        <dbReference type="ARBA" id="ARBA00006432"/>
    </source>
</evidence>
<dbReference type="RefSeq" id="WP_344640089.1">
    <property type="nucleotide sequence ID" value="NZ_BAAATR010000039.1"/>
</dbReference>
<dbReference type="InterPro" id="IPR045851">
    <property type="entry name" value="AMP-bd_C_sf"/>
</dbReference>
<dbReference type="InterPro" id="IPR000873">
    <property type="entry name" value="AMP-dep_synth/lig_dom"/>
</dbReference>
<dbReference type="PROSITE" id="PS00455">
    <property type="entry name" value="AMP_BINDING"/>
    <property type="match status" value="1"/>
</dbReference>
<dbReference type="Gene3D" id="3.30.300.30">
    <property type="match status" value="1"/>
</dbReference>
<dbReference type="InterPro" id="IPR020845">
    <property type="entry name" value="AMP-binding_CS"/>
</dbReference>
<proteinExistence type="inferred from homology"/>
<reference evidence="5" key="1">
    <citation type="journal article" date="2019" name="Int. J. Syst. Evol. Microbiol.">
        <title>The Global Catalogue of Microorganisms (GCM) 10K type strain sequencing project: providing services to taxonomists for standard genome sequencing and annotation.</title>
        <authorList>
            <consortium name="The Broad Institute Genomics Platform"/>
            <consortium name="The Broad Institute Genome Sequencing Center for Infectious Disease"/>
            <person name="Wu L."/>
            <person name="Ma J."/>
        </authorList>
    </citation>
    <scope>NUCLEOTIDE SEQUENCE [LARGE SCALE GENOMIC DNA]</scope>
    <source>
        <strain evidence="5">JCM 7356</strain>
    </source>
</reference>
<evidence type="ECO:0000313" key="5">
    <source>
        <dbReference type="Proteomes" id="UP001500305"/>
    </source>
</evidence>
<feature type="domain" description="AMP-binding enzyme C-terminal" evidence="3">
    <location>
        <begin position="399"/>
        <end position="472"/>
    </location>
</feature>
<feature type="domain" description="AMP-dependent synthetase/ligase" evidence="2">
    <location>
        <begin position="45"/>
        <end position="347"/>
    </location>
</feature>
<dbReference type="SUPFAM" id="SSF56801">
    <property type="entry name" value="Acetyl-CoA synthetase-like"/>
    <property type="match status" value="1"/>
</dbReference>
<comment type="similarity">
    <text evidence="1">Belongs to the ATP-dependent AMP-binding enzyme family.</text>
</comment>
<dbReference type="EMBL" id="BAAATR010000039">
    <property type="protein sequence ID" value="GAA2269891.1"/>
    <property type="molecule type" value="Genomic_DNA"/>
</dbReference>
<gene>
    <name evidence="4" type="ORF">GCM10010430_64530</name>
</gene>
<evidence type="ECO:0000313" key="4">
    <source>
        <dbReference type="EMBL" id="GAA2269891.1"/>
    </source>
</evidence>
<dbReference type="NCBIfam" id="NF005858">
    <property type="entry name" value="PRK07787.1"/>
    <property type="match status" value="1"/>
</dbReference>
<dbReference type="InterPro" id="IPR042099">
    <property type="entry name" value="ANL_N_sf"/>
</dbReference>
<keyword evidence="5" id="KW-1185">Reference proteome</keyword>
<dbReference type="Pfam" id="PF13193">
    <property type="entry name" value="AMP-binding_C"/>
    <property type="match status" value="1"/>
</dbReference>
<dbReference type="PANTHER" id="PTHR43201:SF8">
    <property type="entry name" value="ACYL-COA SYNTHETASE FAMILY MEMBER 3"/>
    <property type="match status" value="1"/>
</dbReference>
<evidence type="ECO:0000259" key="2">
    <source>
        <dbReference type="Pfam" id="PF00501"/>
    </source>
</evidence>
<name>A0ABP5RPI2_9ACTN</name>
<dbReference type="Gene3D" id="3.40.50.12780">
    <property type="entry name" value="N-terminal domain of ligase-like"/>
    <property type="match status" value="1"/>
</dbReference>
<dbReference type="Proteomes" id="UP001500305">
    <property type="component" value="Unassembled WGS sequence"/>
</dbReference>
<organism evidence="4 5">
    <name type="scientific">Kitasatospora cystarginea</name>
    <dbReference type="NCBI Taxonomy" id="58350"/>
    <lineage>
        <taxon>Bacteria</taxon>
        <taxon>Bacillati</taxon>
        <taxon>Actinomycetota</taxon>
        <taxon>Actinomycetes</taxon>
        <taxon>Kitasatosporales</taxon>
        <taxon>Streptomycetaceae</taxon>
        <taxon>Kitasatospora</taxon>
    </lineage>
</organism>
<sequence>MGLLTALEGGYGDAADALRIDGYAMSRERLLTAATAVADRIAGAPALAVLARPTAETVTAVVGGLLAGVPVVPLPPDSGPTEREHILRDSGAALLAVRPGDELPAGGVGAGIEVLPVELTARAERSQGSGGAGGAYPEPAPERTAFVLYTSGTTGAPKGALIPRSAVAADLDALAEAWQWTAEDTLVHGLPLFHVHGLVLGVLGALRTGSKLVHTGRPTPGAYAAARGSLYFGVPTVWGRVAADESAARALGGARLLVSGSAPLPVPVFERLAALTGQAPIERYGMTETLITVSTRADGERRPGSVGLPLEGVRTRLVGEDGSPVPHDGETVGELQLAGPTLFAGYLNRPDASAEAWTEDGWFRTGDVAVIDPDGFHRIVGRASVDLIKSGGYRIGAGEVEAALRDHPAVADAAVVGAPDEDLGQAVVAFVIADGAVTGDRLISFVAERLSVHKRPRRVVLVEELPRNAMGKVLKKQLLERL</sequence>
<comment type="caution">
    <text evidence="4">The sequence shown here is derived from an EMBL/GenBank/DDBJ whole genome shotgun (WGS) entry which is preliminary data.</text>
</comment>
<accession>A0ABP5RPI2</accession>